<name>A0A509EMW2_9HYPH</name>
<dbReference type="EMBL" id="CABFPH010000137">
    <property type="protein sequence ID" value="VUD74593.1"/>
    <property type="molecule type" value="Genomic_DNA"/>
</dbReference>
<dbReference type="AlphaFoldDB" id="A0A509EMW2"/>
<dbReference type="Proteomes" id="UP000410984">
    <property type="component" value="Unassembled WGS sequence"/>
</dbReference>
<evidence type="ECO:0000313" key="2">
    <source>
        <dbReference type="Proteomes" id="UP000410984"/>
    </source>
</evidence>
<evidence type="ECO:0000313" key="1">
    <source>
        <dbReference type="EMBL" id="VUD74593.1"/>
    </source>
</evidence>
<gene>
    <name evidence="1" type="ORF">MET9862_05226</name>
</gene>
<reference evidence="1 2" key="1">
    <citation type="submission" date="2019-06" db="EMBL/GenBank/DDBJ databases">
        <authorList>
            <person name="Rodrigo-Torres L."/>
            <person name="Arahal R. D."/>
            <person name="Lucena T."/>
        </authorList>
    </citation>
    <scope>NUCLEOTIDE SEQUENCE [LARGE SCALE GENOMIC DNA]</scope>
    <source>
        <strain evidence="1 2">SB0023/3</strain>
    </source>
</reference>
<proteinExistence type="predicted"/>
<protein>
    <submittedName>
        <fullName evidence="1">Uncharacterized protein</fullName>
    </submittedName>
</protein>
<keyword evidence="2" id="KW-1185">Reference proteome</keyword>
<accession>A0A509EMW2</accession>
<organism evidence="1 2">
    <name type="scientific">Methylobacterium symbioticum</name>
    <dbReference type="NCBI Taxonomy" id="2584084"/>
    <lineage>
        <taxon>Bacteria</taxon>
        <taxon>Pseudomonadati</taxon>
        <taxon>Pseudomonadota</taxon>
        <taxon>Alphaproteobacteria</taxon>
        <taxon>Hyphomicrobiales</taxon>
        <taxon>Methylobacteriaceae</taxon>
        <taxon>Methylobacterium</taxon>
    </lineage>
</organism>
<sequence length="85" mass="9178">MPYTLQRLAAGSYDLLLDGEFVGSVVRDLSGGGDVRGWQAELLSAAPPMPTPFTKEAHRFETLEAARKWLDATITEDEAASLTAP</sequence>
<dbReference type="RefSeq" id="WP_244612918.1">
    <property type="nucleotide sequence ID" value="NZ_CABFPH010000137.1"/>
</dbReference>